<reference evidence="2 3" key="1">
    <citation type="submission" date="2019-01" db="EMBL/GenBank/DDBJ databases">
        <title>A draft genome assembly of the solar-powered sea slug Elysia chlorotica.</title>
        <authorList>
            <person name="Cai H."/>
            <person name="Li Q."/>
            <person name="Fang X."/>
            <person name="Li J."/>
            <person name="Curtis N.E."/>
            <person name="Altenburger A."/>
            <person name="Shibata T."/>
            <person name="Feng M."/>
            <person name="Maeda T."/>
            <person name="Schwartz J.A."/>
            <person name="Shigenobu S."/>
            <person name="Lundholm N."/>
            <person name="Nishiyama T."/>
            <person name="Yang H."/>
            <person name="Hasebe M."/>
            <person name="Li S."/>
            <person name="Pierce S.K."/>
            <person name="Wang J."/>
        </authorList>
    </citation>
    <scope>NUCLEOTIDE SEQUENCE [LARGE SCALE GENOMIC DNA]</scope>
    <source>
        <strain evidence="2">EC2010</strain>
        <tissue evidence="2">Whole organism of an adult</tissue>
    </source>
</reference>
<feature type="region of interest" description="Disordered" evidence="1">
    <location>
        <begin position="1952"/>
        <end position="1977"/>
    </location>
</feature>
<evidence type="ECO:0000256" key="1">
    <source>
        <dbReference type="SAM" id="MobiDB-lite"/>
    </source>
</evidence>
<feature type="region of interest" description="Disordered" evidence="1">
    <location>
        <begin position="78"/>
        <end position="136"/>
    </location>
</feature>
<dbReference type="EMBL" id="RQTK01000117">
    <property type="protein sequence ID" value="RUS87188.1"/>
    <property type="molecule type" value="Genomic_DNA"/>
</dbReference>
<feature type="region of interest" description="Disordered" evidence="1">
    <location>
        <begin position="834"/>
        <end position="936"/>
    </location>
</feature>
<accession>A0A433U0B4</accession>
<feature type="region of interest" description="Disordered" evidence="1">
    <location>
        <begin position="1120"/>
        <end position="1166"/>
    </location>
</feature>
<feature type="region of interest" description="Disordered" evidence="1">
    <location>
        <begin position="410"/>
        <end position="442"/>
    </location>
</feature>
<dbReference type="Proteomes" id="UP000271974">
    <property type="component" value="Unassembled WGS sequence"/>
</dbReference>
<feature type="compositionally biased region" description="Basic and acidic residues" evidence="1">
    <location>
        <begin position="908"/>
        <end position="929"/>
    </location>
</feature>
<feature type="compositionally biased region" description="Basic and acidic residues" evidence="1">
    <location>
        <begin position="2795"/>
        <end position="2810"/>
    </location>
</feature>
<name>A0A433U0B4_ELYCH</name>
<gene>
    <name evidence="2" type="ORF">EGW08_005028</name>
</gene>
<feature type="compositionally biased region" description="Polar residues" evidence="1">
    <location>
        <begin position="228"/>
        <end position="262"/>
    </location>
</feature>
<feature type="compositionally biased region" description="Basic and acidic residues" evidence="1">
    <location>
        <begin position="1131"/>
        <end position="1148"/>
    </location>
</feature>
<feature type="compositionally biased region" description="Basic and acidic residues" evidence="1">
    <location>
        <begin position="428"/>
        <end position="442"/>
    </location>
</feature>
<feature type="region of interest" description="Disordered" evidence="1">
    <location>
        <begin position="659"/>
        <end position="678"/>
    </location>
</feature>
<feature type="compositionally biased region" description="Basic and acidic residues" evidence="1">
    <location>
        <begin position="2847"/>
        <end position="2861"/>
    </location>
</feature>
<feature type="region of interest" description="Disordered" evidence="1">
    <location>
        <begin position="2695"/>
        <end position="2749"/>
    </location>
</feature>
<feature type="region of interest" description="Disordered" evidence="1">
    <location>
        <begin position="2795"/>
        <end position="2861"/>
    </location>
</feature>
<protein>
    <submittedName>
        <fullName evidence="2">Uncharacterized protein</fullName>
    </submittedName>
</protein>
<feature type="region of interest" description="Disordered" evidence="1">
    <location>
        <begin position="491"/>
        <end position="510"/>
    </location>
</feature>
<feature type="compositionally biased region" description="Basic residues" evidence="1">
    <location>
        <begin position="2712"/>
        <end position="2722"/>
    </location>
</feature>
<feature type="region of interest" description="Disordered" evidence="1">
    <location>
        <begin position="683"/>
        <end position="726"/>
    </location>
</feature>
<feature type="compositionally biased region" description="Low complexity" evidence="1">
    <location>
        <begin position="2725"/>
        <end position="2745"/>
    </location>
</feature>
<feature type="compositionally biased region" description="Low complexity" evidence="1">
    <location>
        <begin position="278"/>
        <end position="299"/>
    </location>
</feature>
<feature type="region of interest" description="Disordered" evidence="1">
    <location>
        <begin position="224"/>
        <end position="315"/>
    </location>
</feature>
<feature type="compositionally biased region" description="Polar residues" evidence="1">
    <location>
        <begin position="16"/>
        <end position="25"/>
    </location>
</feature>
<feature type="region of interest" description="Disordered" evidence="1">
    <location>
        <begin position="604"/>
        <end position="625"/>
    </location>
</feature>
<proteinExistence type="predicted"/>
<organism evidence="2 3">
    <name type="scientific">Elysia chlorotica</name>
    <name type="common">Eastern emerald elysia</name>
    <name type="synonym">Sea slug</name>
    <dbReference type="NCBI Taxonomy" id="188477"/>
    <lineage>
        <taxon>Eukaryota</taxon>
        <taxon>Metazoa</taxon>
        <taxon>Spiralia</taxon>
        <taxon>Lophotrochozoa</taxon>
        <taxon>Mollusca</taxon>
        <taxon>Gastropoda</taxon>
        <taxon>Heterobranchia</taxon>
        <taxon>Euthyneura</taxon>
        <taxon>Panpulmonata</taxon>
        <taxon>Sacoglossa</taxon>
        <taxon>Placobranchoidea</taxon>
        <taxon>Plakobranchidae</taxon>
        <taxon>Elysia</taxon>
    </lineage>
</organism>
<feature type="region of interest" description="Disordered" evidence="1">
    <location>
        <begin position="2620"/>
        <end position="2660"/>
    </location>
</feature>
<feature type="compositionally biased region" description="Basic residues" evidence="1">
    <location>
        <begin position="839"/>
        <end position="860"/>
    </location>
</feature>
<feature type="region of interest" description="Disordered" evidence="1">
    <location>
        <begin position="1"/>
        <end position="48"/>
    </location>
</feature>
<evidence type="ECO:0000313" key="2">
    <source>
        <dbReference type="EMBL" id="RUS87188.1"/>
    </source>
</evidence>
<sequence>MSESITWRERADTMGSGASSASVSPHTVADDDDDDARGRTLHGATITDLDTSIAAPQNVAVSRSADTIGVSLDQLRPCRPRAGRVGAPLSGRREGAGGGGANRHSSSSASRARGPNSAGISAHGAGPAPNNCCSRKSSSCTAQCERLRLDYTFEKPGDSSDAFPSMYEELLRSFEEDEDAKASGQASLDQELALLMSGILSDDEDKENPIPEELLYRIFSGSGRKAQLGSQPTPSVASTSPGCSKTSGGHETSNDLPPNVLSTADLVRPRPPSPLGYNSNPSESDSSLLPSASATLNSSVPQDKKSFMKQTDSSDCDDRAIISRLNCVSSADTSDVCSVENKGVSARSLGNSSVSSSSVLTQMQGGEAHPSNPSLPRQAPKTAQYLDRPSGSKVLSFALLAEVYKEASEATRETEGGSSNYNCLKSAQPKDRLSSMNGDRIRSDKRIPLPEEILLAINRAIDLGKLTTVGAKAQGDSVSSKTEERPINLVGQFNNRPKPLEFPPTSSRFPLGKKANASPSMPLSYFKVSSNTTRLRKVKTLKDADIEKEIKPLSPKEPEDNVTSEIDRPACLTTKSTVRRGPLYRKGCEWAEGMLLDTRKLVNGSETPSEQLSTPPNSPIRDKAGISFSNPVATCVTDCNTNMMSSGVTVTCLGGLENNETSSGGQGETLPPESGSAEVNNTKILSSIPPGAGSGDKAECAGKDLTPSTPPNSDTPPTSSDTKHGLVQSDNLQTSLNSHPSVLLKPLEYLEFFSFLKSKKPVMKEVRRPKTKIFKLQRMMTDLNGDASSVRSLQDARDSMPIFPRGREIPPGWEPGQHGSHPITRISAEYEMAAQLSSKNKKNQWRKVKVRRKPSRRKAKVCPNKQSASDTSVNQSPPPPMVAPKTPKSKRARQESRGDTALPASSEFEGKYQQYEDQRAAKAARDSGKTGKRVKQKKITEQVKFLQTIDDICNAEDEEFSEYEYDLENLPQYSGKTNYLTTSLAKYYSDMLPNYSPALDMNERNISGTDVKCVRITPANVHVPSTISLDRLRAIRPPSPQSSDWLSRAHYSNPSLPTTSARWPESSVDALPAHLVRKQAKKSYKVLSNWNSPSRVGVNSDYREAWDKLRANYVEVKNTHQPTYSDVPNEPVKRDAKDTGKTSHEKSTSQKKTAAKPASVAKEKAMNFKLKPVPKLPAPPARSEEDTWCYSVNAMLLKAKQVMADSQDQKKGTHRFPRHNSAAVVSPVIEQKATSNFLKTLLKQDAEDIRRNKATAHAHSESGIKQQRERIRHAMSNPLTRKVLLPGRTVNNSCSVISASSLENNNGNKSPCGADDAEKRPGSRRWMPTDGACAGPSADSSCSDRLSALRISRPLDLKHSSNARSYRHVHFTPDRPDQQRNPGTSYIIDRALNYFDYPYITESSIVPMFGNTNTNASSGVEANARRNIGQGEQIHGQNNISFSHRSAVQLEEARNAKPGGNAYFKKLWDECGYVRNEFPSMSLIQSLRELSNSKKSTKSRRTEVLGRQLLNLPVAKRLPCQVHENACQDDATDETLNNGVLLECLLRVGRKARTLRQFRNTSDGSGPSGSLASAKAKAEAAFEEFLSQNRQSETIDLLREPEAVNPRGKAFQRGGLHRPAEDAHDDTNVTAAAASDSDKQNSSLATCTFSSGRTFNSGIIDVCRGVNAILEDQVYRKSYPKTKNARKTVIKQGRFPFGHTLHARPATPPFISTLQNKSDYAEKTWGNRQKPRVQERFRRFRTTINHTHFSFKAEDEYEPAASNRSRGTKLTKTLSSKTHLNGSYGIQLPGNPKLWKYNYTTEDTGLAQEHGLLEIKKLSYASLKGEQYLQRKQISAGPKTLDGSTGGLKVGLRKKDVKNTGKDRDCNNRTRECEGSGDFLKQNNKDTKGCDVGGEVTQESLSGVKHPAKVVTEEYGTKFDKEIKNDDEFWQHGTECDEECNEDEELWQHGEELGEENTGEEELFEPGEELGEEEDRNSKFSGICVDVRMGSNRKSEYSDSDGDFVEEDDDDLSQEWSGIQTCSCVRQPKDSVVLDELNDPEKAAEDENSDRCEACEDGEEFQVNIDEFDPDYLHVPGYDFHSTSSLKIRERHLKEMLHASIYSSSSSMTSVNFPPLPDVNSETSLPCVSDAGSGVSGNLIPGDLPVPAKVRRTRAVHPMQGSTCVPPCVSGLNDAGHQTPKPPCCSFLSLAQSRFSLTPSPVDKLGIPPTTGDQGKTLSAVFETGHANFPGPYGGAANVTDDANIIVPPPPSPTRPREGLTSMRFSWRAERLLPALNAAATGCVYMPAVRLADWHMSLASASVIKVFYCTGNTARPQIRVDKDGYLLGKVSPYTVFYRQDKHGVPACLYSVQWLDRGLYTLRNRDVIREMDQCGVVKLGALLDHAIQASTSPPRRDHYPLLLLGAPANTREKAQRRAHRVYIAAYERGRVSVVMDKFLGVTPWWSQTKHENKYVRPDELSTCVTTQRCGSVEDVYFKDWFLREMLMSCQDVRRIIDAFQNLGVKASSDTALCRAAADSADGCHVLQNAHMQRKFETHSVPVPGVCCAPTADNAALAAGLRKAGQEPSSKWQRLPSICRGSSLLDTRNLLDPEPLTEFSVVGSKSCITARCCLPQVRKNATHIKKQRDQRNPGLCGVERIRLPRKPRPSSGKSVTSETGAEIPSKQLSGWEWSETVLPPPFPATLRRNRWGRGLPFSRRRNFRTANRLPGSAKRSRSRKKRRSRSTDSSLKSYSSAPSVSSSSSSSATRIDDGSVGEDIMLEAALKECFQRGQATAKLSYVFNKILSNKIRKLTEAKNQKEKEQAEQERRVLGRGAGGDKSTSAHLADGKSPQPCLPRSTPTTGQAVKNDEPGDSDKEKELRARCFPEVRYSRKKQRFCKVKSNPSDSRKLFAKAAVMLGIRYSQ</sequence>
<feature type="region of interest" description="Disordered" evidence="1">
    <location>
        <begin position="1603"/>
        <end position="1623"/>
    </location>
</feature>
<keyword evidence="3" id="KW-1185">Reference proteome</keyword>
<comment type="caution">
    <text evidence="2">The sequence shown here is derived from an EMBL/GenBank/DDBJ whole genome shotgun (WGS) entry which is preliminary data.</text>
</comment>
<feature type="compositionally biased region" description="Basic and acidic residues" evidence="1">
    <location>
        <begin position="1"/>
        <end position="12"/>
    </location>
</feature>
<evidence type="ECO:0000313" key="3">
    <source>
        <dbReference type="Proteomes" id="UP000271974"/>
    </source>
</evidence>
<dbReference type="OrthoDB" id="6087348at2759"/>
<feature type="compositionally biased region" description="Low complexity" evidence="1">
    <location>
        <begin position="102"/>
        <end position="119"/>
    </location>
</feature>
<feature type="compositionally biased region" description="Polar residues" evidence="1">
    <location>
        <begin position="1300"/>
        <end position="1309"/>
    </location>
</feature>
<feature type="region of interest" description="Disordered" evidence="1">
    <location>
        <begin position="1300"/>
        <end position="1339"/>
    </location>
</feature>
<feature type="compositionally biased region" description="Acidic residues" evidence="1">
    <location>
        <begin position="1953"/>
        <end position="1975"/>
    </location>
</feature>
<feature type="compositionally biased region" description="Polar residues" evidence="1">
    <location>
        <begin position="604"/>
        <end position="615"/>
    </location>
</feature>
<feature type="compositionally biased region" description="Polar residues" evidence="1">
    <location>
        <begin position="416"/>
        <end position="425"/>
    </location>
</feature>
<feature type="compositionally biased region" description="Polar residues" evidence="1">
    <location>
        <begin position="864"/>
        <end position="875"/>
    </location>
</feature>
<feature type="region of interest" description="Disordered" evidence="1">
    <location>
        <begin position="341"/>
        <end position="387"/>
    </location>
</feature>